<gene>
    <name evidence="2" type="ORF">WIS52_17090</name>
</gene>
<proteinExistence type="predicted"/>
<keyword evidence="3" id="KW-1185">Reference proteome</keyword>
<dbReference type="RefSeq" id="WP_349299253.1">
    <property type="nucleotide sequence ID" value="NZ_JBEDNQ010000006.1"/>
</dbReference>
<feature type="chain" id="PRO_5046749787" description="Secreted protein" evidence="1">
    <location>
        <begin position="29"/>
        <end position="105"/>
    </location>
</feature>
<evidence type="ECO:0000313" key="3">
    <source>
        <dbReference type="Proteomes" id="UP001494902"/>
    </source>
</evidence>
<dbReference type="EMBL" id="JBEDNQ010000006">
    <property type="protein sequence ID" value="MEQ3552191.1"/>
    <property type="molecule type" value="Genomic_DNA"/>
</dbReference>
<evidence type="ECO:0000313" key="2">
    <source>
        <dbReference type="EMBL" id="MEQ3552191.1"/>
    </source>
</evidence>
<comment type="caution">
    <text evidence="2">The sequence shown here is derived from an EMBL/GenBank/DDBJ whole genome shotgun (WGS) entry which is preliminary data.</text>
</comment>
<sequence>MLSNKKKVGLVSLAVAGALAAAAPMALAGDGHDRDRGPRGEVDARTCAFVSGDQATSGENGASLANVLAQAPITGNVGNIGNCSDFLNDNLSRNSILSPGSGDVQ</sequence>
<reference evidence="2 3" key="1">
    <citation type="submission" date="2024-03" db="EMBL/GenBank/DDBJ databases">
        <title>Draft genome sequence of Pseudonocardia nematodicida JCM 31783.</title>
        <authorList>
            <person name="Butdee W."/>
            <person name="Duangmal K."/>
        </authorList>
    </citation>
    <scope>NUCLEOTIDE SEQUENCE [LARGE SCALE GENOMIC DNA]</scope>
    <source>
        <strain evidence="2 3">JCM 31783</strain>
    </source>
</reference>
<feature type="signal peptide" evidence="1">
    <location>
        <begin position="1"/>
        <end position="28"/>
    </location>
</feature>
<evidence type="ECO:0008006" key="4">
    <source>
        <dbReference type="Google" id="ProtNLM"/>
    </source>
</evidence>
<evidence type="ECO:0000256" key="1">
    <source>
        <dbReference type="SAM" id="SignalP"/>
    </source>
</evidence>
<accession>A0ABV1KCI8</accession>
<name>A0ABV1KCI8_9PSEU</name>
<dbReference type="Proteomes" id="UP001494902">
    <property type="component" value="Unassembled WGS sequence"/>
</dbReference>
<protein>
    <recommendedName>
        <fullName evidence="4">Secreted protein</fullName>
    </recommendedName>
</protein>
<organism evidence="2 3">
    <name type="scientific">Pseudonocardia nematodicida</name>
    <dbReference type="NCBI Taxonomy" id="1206997"/>
    <lineage>
        <taxon>Bacteria</taxon>
        <taxon>Bacillati</taxon>
        <taxon>Actinomycetota</taxon>
        <taxon>Actinomycetes</taxon>
        <taxon>Pseudonocardiales</taxon>
        <taxon>Pseudonocardiaceae</taxon>
        <taxon>Pseudonocardia</taxon>
    </lineage>
</organism>
<keyword evidence="1" id="KW-0732">Signal</keyword>